<keyword evidence="2" id="KW-1185">Reference proteome</keyword>
<proteinExistence type="predicted"/>
<reference evidence="2" key="1">
    <citation type="submission" date="2019-09" db="EMBL/GenBank/DDBJ databases">
        <title>Mumia zhuanghuii sp. nov. isolated from the intestinal contents of plateau pika (Ochotona curzoniae) in the Qinghai-Tibet plateau of China.</title>
        <authorList>
            <person name="Tian Z."/>
        </authorList>
    </citation>
    <scope>NUCLEOTIDE SEQUENCE [LARGE SCALE GENOMIC DNA]</scope>
    <source>
        <strain evidence="2">JCM 30598</strain>
    </source>
</reference>
<dbReference type="Gene3D" id="3.40.960.10">
    <property type="entry name" value="VSR Endonuclease"/>
    <property type="match status" value="1"/>
</dbReference>
<dbReference type="RefSeq" id="WP_150448056.1">
    <property type="nucleotide sequence ID" value="NZ_VYSA01000001.1"/>
</dbReference>
<evidence type="ECO:0008006" key="3">
    <source>
        <dbReference type="Google" id="ProtNLM"/>
    </source>
</evidence>
<evidence type="ECO:0000313" key="2">
    <source>
        <dbReference type="Proteomes" id="UP000325827"/>
    </source>
</evidence>
<accession>A0A5J5J509</accession>
<dbReference type="OrthoDB" id="2594539at2"/>
<comment type="caution">
    <text evidence="1">The sequence shown here is derived from an EMBL/GenBank/DDBJ whole genome shotgun (WGS) entry which is preliminary data.</text>
</comment>
<sequence length="289" mass="31715">MIGDLFDGFGIPVDRAVGYRELRASGVTRSGIDKALENGQLIRARRNVYVSADVSPNVVKAQTVGGRVTCLTALQELGVFVLRNSRLHVQVERYDGRLRSPHSRRRSLATVRDQAVTVHWSTIDAPEGTHITPVIYALAHAALCQEPRATIASIDSALNKGVLASEELERLFGMLPARFGALRPLVDGRAEAGSETFARLLLRAFGRRVDVQKTIAGVGRVDLVIDGWLVVECDSRAFHQGWERQEADRERDLALAARGYVVIRPTANLVFHRPEVLIAAIRGLLSGRG</sequence>
<dbReference type="AlphaFoldDB" id="A0A5J5J509"/>
<organism evidence="1 2">
    <name type="scientific">Microbacterium rhizomatis</name>
    <dbReference type="NCBI Taxonomy" id="1631477"/>
    <lineage>
        <taxon>Bacteria</taxon>
        <taxon>Bacillati</taxon>
        <taxon>Actinomycetota</taxon>
        <taxon>Actinomycetes</taxon>
        <taxon>Micrococcales</taxon>
        <taxon>Microbacteriaceae</taxon>
        <taxon>Microbacterium</taxon>
    </lineage>
</organism>
<dbReference type="EMBL" id="VYSA01000001">
    <property type="protein sequence ID" value="KAA9111287.1"/>
    <property type="molecule type" value="Genomic_DNA"/>
</dbReference>
<name>A0A5J5J509_9MICO</name>
<dbReference type="Proteomes" id="UP000325827">
    <property type="component" value="Unassembled WGS sequence"/>
</dbReference>
<evidence type="ECO:0000313" key="1">
    <source>
        <dbReference type="EMBL" id="KAA9111287.1"/>
    </source>
</evidence>
<protein>
    <recommendedName>
        <fullName evidence="3">DUF559 domain-containing protein</fullName>
    </recommendedName>
</protein>
<gene>
    <name evidence="1" type="ORF">F6B43_06775</name>
</gene>